<evidence type="ECO:0000259" key="9">
    <source>
        <dbReference type="PROSITE" id="PS51192"/>
    </source>
</evidence>
<dbReference type="CDD" id="cd18787">
    <property type="entry name" value="SF2_C_DEAD"/>
    <property type="match status" value="1"/>
</dbReference>
<reference evidence="12 13" key="1">
    <citation type="submission" date="2021-05" db="EMBL/GenBank/DDBJ databases">
        <title>Comparative genomic studies on the polysaccharide-degrading batcterial strains of the Flammeovirga genus.</title>
        <authorList>
            <person name="Zewei F."/>
            <person name="Zheng Z."/>
            <person name="Yu L."/>
            <person name="Ruyue G."/>
            <person name="Yanhong M."/>
            <person name="Yuanyuan C."/>
            <person name="Jingyan G."/>
            <person name="Wenjun H."/>
        </authorList>
    </citation>
    <scope>NUCLEOTIDE SEQUENCE [LARGE SCALE GENOMIC DNA]</scope>
    <source>
        <strain evidence="12 13">YS10</strain>
    </source>
</reference>
<feature type="domain" description="Helicase C-terminal" evidence="10">
    <location>
        <begin position="231"/>
        <end position="379"/>
    </location>
</feature>
<comment type="similarity">
    <text evidence="5 7">Belongs to the DEAD box helicase family.</text>
</comment>
<protein>
    <submittedName>
        <fullName evidence="12">DEAD/DEAH box helicase</fullName>
    </submittedName>
</protein>
<keyword evidence="13" id="KW-1185">Reference proteome</keyword>
<dbReference type="InterPro" id="IPR014014">
    <property type="entry name" value="RNA_helicase_DEAD_Q_motif"/>
</dbReference>
<feature type="compositionally biased region" description="Low complexity" evidence="8">
    <location>
        <begin position="410"/>
        <end position="429"/>
    </location>
</feature>
<dbReference type="SMART" id="SM00490">
    <property type="entry name" value="HELICc"/>
    <property type="match status" value="1"/>
</dbReference>
<dbReference type="PROSITE" id="PS00039">
    <property type="entry name" value="DEAD_ATP_HELICASE"/>
    <property type="match status" value="1"/>
</dbReference>
<evidence type="ECO:0000256" key="2">
    <source>
        <dbReference type="ARBA" id="ARBA00022801"/>
    </source>
</evidence>
<dbReference type="GO" id="GO:0004386">
    <property type="term" value="F:helicase activity"/>
    <property type="evidence" value="ECO:0007669"/>
    <property type="project" value="UniProtKB-KW"/>
</dbReference>
<dbReference type="Gene3D" id="3.40.50.300">
    <property type="entry name" value="P-loop containing nucleotide triphosphate hydrolases"/>
    <property type="match status" value="2"/>
</dbReference>
<evidence type="ECO:0000256" key="4">
    <source>
        <dbReference type="ARBA" id="ARBA00022840"/>
    </source>
</evidence>
<dbReference type="RefSeq" id="WP_205125462.1">
    <property type="nucleotide sequence ID" value="NZ_CP076128.1"/>
</dbReference>
<dbReference type="InterPro" id="IPR044742">
    <property type="entry name" value="DEAD/DEAH_RhlB"/>
</dbReference>
<dbReference type="InterPro" id="IPR050079">
    <property type="entry name" value="DEAD_box_RNA_helicase"/>
</dbReference>
<evidence type="ECO:0000256" key="7">
    <source>
        <dbReference type="RuleBase" id="RU000492"/>
    </source>
</evidence>
<accession>A0ABX8GXF2</accession>
<dbReference type="SUPFAM" id="SSF52540">
    <property type="entry name" value="P-loop containing nucleoside triphosphate hydrolases"/>
    <property type="match status" value="2"/>
</dbReference>
<dbReference type="InterPro" id="IPR000629">
    <property type="entry name" value="RNA-helicase_DEAD-box_CS"/>
</dbReference>
<evidence type="ECO:0000256" key="5">
    <source>
        <dbReference type="ARBA" id="ARBA00038437"/>
    </source>
</evidence>
<evidence type="ECO:0000256" key="8">
    <source>
        <dbReference type="SAM" id="MobiDB-lite"/>
    </source>
</evidence>
<feature type="domain" description="Helicase ATP-binding" evidence="9">
    <location>
        <begin position="32"/>
        <end position="206"/>
    </location>
</feature>
<feature type="region of interest" description="Disordered" evidence="8">
    <location>
        <begin position="374"/>
        <end position="435"/>
    </location>
</feature>
<dbReference type="CDD" id="cd00268">
    <property type="entry name" value="DEADc"/>
    <property type="match status" value="1"/>
</dbReference>
<feature type="domain" description="DEAD-box RNA helicase Q" evidence="11">
    <location>
        <begin position="1"/>
        <end position="29"/>
    </location>
</feature>
<organism evidence="12 13">
    <name type="scientific">Flammeovirga kamogawensis</name>
    <dbReference type="NCBI Taxonomy" id="373891"/>
    <lineage>
        <taxon>Bacteria</taxon>
        <taxon>Pseudomonadati</taxon>
        <taxon>Bacteroidota</taxon>
        <taxon>Cytophagia</taxon>
        <taxon>Cytophagales</taxon>
        <taxon>Flammeovirgaceae</taxon>
        <taxon>Flammeovirga</taxon>
    </lineage>
</organism>
<dbReference type="InterPro" id="IPR011545">
    <property type="entry name" value="DEAD/DEAH_box_helicase_dom"/>
</dbReference>
<evidence type="ECO:0000256" key="3">
    <source>
        <dbReference type="ARBA" id="ARBA00022806"/>
    </source>
</evidence>
<dbReference type="InterPro" id="IPR014001">
    <property type="entry name" value="Helicase_ATP-bd"/>
</dbReference>
<evidence type="ECO:0000313" key="13">
    <source>
        <dbReference type="Proteomes" id="UP000682802"/>
    </source>
</evidence>
<dbReference type="Proteomes" id="UP000682802">
    <property type="component" value="Chromosome 1"/>
</dbReference>
<dbReference type="Pfam" id="PF00270">
    <property type="entry name" value="DEAD"/>
    <property type="match status" value="1"/>
</dbReference>
<dbReference type="PROSITE" id="PS51192">
    <property type="entry name" value="HELICASE_ATP_BIND_1"/>
    <property type="match status" value="1"/>
</dbReference>
<dbReference type="EMBL" id="CP076128">
    <property type="protein sequence ID" value="QWG08003.1"/>
    <property type="molecule type" value="Genomic_DNA"/>
</dbReference>
<evidence type="ECO:0000256" key="1">
    <source>
        <dbReference type="ARBA" id="ARBA00022741"/>
    </source>
</evidence>
<keyword evidence="2 7" id="KW-0378">Hydrolase</keyword>
<feature type="short sequence motif" description="Q motif" evidence="6">
    <location>
        <begin position="1"/>
        <end position="29"/>
    </location>
</feature>
<evidence type="ECO:0000256" key="6">
    <source>
        <dbReference type="PROSITE-ProRule" id="PRU00552"/>
    </source>
</evidence>
<dbReference type="InterPro" id="IPR001650">
    <property type="entry name" value="Helicase_C-like"/>
</dbReference>
<evidence type="ECO:0000313" key="12">
    <source>
        <dbReference type="EMBL" id="QWG08003.1"/>
    </source>
</evidence>
<dbReference type="PROSITE" id="PS51194">
    <property type="entry name" value="HELICASE_CTER"/>
    <property type="match status" value="1"/>
</dbReference>
<keyword evidence="4 7" id="KW-0067">ATP-binding</keyword>
<keyword evidence="3 7" id="KW-0347">Helicase</keyword>
<dbReference type="PROSITE" id="PS51195">
    <property type="entry name" value="Q_MOTIF"/>
    <property type="match status" value="1"/>
</dbReference>
<name>A0ABX8GXF2_9BACT</name>
<sequence length="435" mass="48658">MTFDDFQLNDDLLDGIYSMNFREPTPIQEQAIPAILDGKDLIACAQTGTGKTAAFLLPIMDQIHMSDYNGKDTHTIIIVPTRELALQIDYQIQGLSYFTPVTSIAVYGGDSSTFSNQRTALKQGVDIIVATPGKLLSHLNIGANVGKVRNLILDEADRMLDMGFHEDILQIASHLPKVRQNIFFSATMPPKIRVLAKELLHNPIEINIAISKTSKNVTQKAFLLYDNQKGPMVDFLLSEESYESVIIFTSTKSKVKEVTDILRRRGLSAEGISSDLDQKEREEVLLRFKGKVTKILVGTDIISRGIDVETVELVINFDVPKDPEDYVHRIGRTARASRKGEAITFINDNPKEQISFAKIEGLIGMEIEKPNNPQFLGFGPRYSPRLKNSNSRGGGNNRGPKKHFNNNKKYGNGNSHGNNQNRNKSNNYNKNRRPD</sequence>
<gene>
    <name evidence="12" type="ORF">KM029_03455</name>
</gene>
<evidence type="ECO:0000259" key="11">
    <source>
        <dbReference type="PROSITE" id="PS51195"/>
    </source>
</evidence>
<evidence type="ECO:0000259" key="10">
    <source>
        <dbReference type="PROSITE" id="PS51194"/>
    </source>
</evidence>
<proteinExistence type="inferred from homology"/>
<dbReference type="Pfam" id="PF00271">
    <property type="entry name" value="Helicase_C"/>
    <property type="match status" value="1"/>
</dbReference>
<dbReference type="InterPro" id="IPR027417">
    <property type="entry name" value="P-loop_NTPase"/>
</dbReference>
<keyword evidence="1 7" id="KW-0547">Nucleotide-binding</keyword>
<dbReference type="PANTHER" id="PTHR47959:SF13">
    <property type="entry name" value="ATP-DEPENDENT RNA HELICASE RHLE"/>
    <property type="match status" value="1"/>
</dbReference>
<dbReference type="SMART" id="SM00487">
    <property type="entry name" value="DEXDc"/>
    <property type="match status" value="1"/>
</dbReference>
<dbReference type="PANTHER" id="PTHR47959">
    <property type="entry name" value="ATP-DEPENDENT RNA HELICASE RHLE-RELATED"/>
    <property type="match status" value="1"/>
</dbReference>